<feature type="transmembrane region" description="Helical" evidence="1">
    <location>
        <begin position="40"/>
        <end position="60"/>
    </location>
</feature>
<evidence type="ECO:0000313" key="2">
    <source>
        <dbReference type="EMBL" id="AFE04741.1"/>
    </source>
</evidence>
<evidence type="ECO:0000256" key="1">
    <source>
        <dbReference type="SAM" id="Phobius"/>
    </source>
</evidence>
<accession>H8MSE4</accession>
<proteinExistence type="predicted"/>
<keyword evidence="3" id="KW-1185">Reference proteome</keyword>
<organism evidence="2 3">
    <name type="scientific">Corallococcus coralloides (strain ATCC 25202 / DSM 2259 / NBRC 100086 / M2)</name>
    <name type="common">Myxococcus coralloides</name>
    <dbReference type="NCBI Taxonomy" id="1144275"/>
    <lineage>
        <taxon>Bacteria</taxon>
        <taxon>Pseudomonadati</taxon>
        <taxon>Myxococcota</taxon>
        <taxon>Myxococcia</taxon>
        <taxon>Myxococcales</taxon>
        <taxon>Cystobacterineae</taxon>
        <taxon>Myxococcaceae</taxon>
        <taxon>Corallococcus</taxon>
    </lineage>
</organism>
<dbReference type="RefSeq" id="WP_014395437.1">
    <property type="nucleotide sequence ID" value="NC_017030.1"/>
</dbReference>
<dbReference type="STRING" id="1144275.COCOR_02612"/>
<reference evidence="3" key="2">
    <citation type="submission" date="2012-03" db="EMBL/GenBank/DDBJ databases">
        <title>Genome sequence of the fruiting myxobacterium Corallococcus coralloides DSM 2259.</title>
        <authorList>
            <person name="Huntley S."/>
            <person name="Zhang Y."/>
            <person name="Treuner-Lange A."/>
            <person name="Sensen C.W."/>
            <person name="Sogaard-Andersen L."/>
        </authorList>
    </citation>
    <scope>NUCLEOTIDE SEQUENCE [LARGE SCALE GENOMIC DNA]</scope>
    <source>
        <strain evidence="3">ATCC 25202 / DSM 2259 / NBRC 100086 / M2</strain>
    </source>
</reference>
<dbReference type="Proteomes" id="UP000007587">
    <property type="component" value="Chromosome"/>
</dbReference>
<keyword evidence="1" id="KW-0812">Transmembrane</keyword>
<name>H8MSE4_CORCM</name>
<sequence>MFVLQRNMRFSQATALAAPGAGHGLEHARASVVARVLSLLKLKLITLVVIGLGVLPGVMAPNKPFTPIVPMSQGQGNQGPFEEDHHRADVGIKVFAEKQRRSGGLFIEPVPTECGLAAFIASLQPALRGGASVAPPDAPDEQGIALRRKQLPRRGGLDEAAAV</sequence>
<dbReference type="HOGENOM" id="CLU_1624346_0_0_7"/>
<dbReference type="AlphaFoldDB" id="H8MSE4"/>
<keyword evidence="1" id="KW-1133">Transmembrane helix</keyword>
<dbReference type="OrthoDB" id="9977297at2"/>
<gene>
    <name evidence="2" type="ordered locus">COCOR_02612</name>
</gene>
<keyword evidence="1" id="KW-0472">Membrane</keyword>
<protein>
    <submittedName>
        <fullName evidence="2">Uncharacterized protein</fullName>
    </submittedName>
</protein>
<evidence type="ECO:0000313" key="3">
    <source>
        <dbReference type="Proteomes" id="UP000007587"/>
    </source>
</evidence>
<dbReference type="KEGG" id="ccx:COCOR_02612"/>
<dbReference type="InParanoid" id="H8MSE4"/>
<dbReference type="EMBL" id="CP003389">
    <property type="protein sequence ID" value="AFE04741.1"/>
    <property type="molecule type" value="Genomic_DNA"/>
</dbReference>
<reference evidence="2 3" key="1">
    <citation type="journal article" date="2012" name="J. Bacteriol.">
        <title>Complete Genome Sequence of the Fruiting Myxobacterium Corallococcus coralloides DSM 2259.</title>
        <authorList>
            <person name="Huntley S."/>
            <person name="Zhang Y."/>
            <person name="Treuner-Lange A."/>
            <person name="Kneip S."/>
            <person name="Sensen C.W."/>
            <person name="Sogaard-Andersen L."/>
        </authorList>
    </citation>
    <scope>NUCLEOTIDE SEQUENCE [LARGE SCALE GENOMIC DNA]</scope>
    <source>
        <strain evidence="3">ATCC 25202 / DSM 2259 / NBRC 100086 / M2</strain>
    </source>
</reference>